<dbReference type="RefSeq" id="WP_155325431.1">
    <property type="nucleotide sequence ID" value="NZ_AP021876.1"/>
</dbReference>
<feature type="transmembrane region" description="Helical" evidence="1">
    <location>
        <begin position="36"/>
        <end position="58"/>
    </location>
</feature>
<dbReference type="AlphaFoldDB" id="A0A5K8A0C2"/>
<name>A0A5K8A0C2_9BACT</name>
<evidence type="ECO:0000313" key="3">
    <source>
        <dbReference type="Proteomes" id="UP000425960"/>
    </source>
</evidence>
<dbReference type="Proteomes" id="UP000425960">
    <property type="component" value="Chromosome"/>
</dbReference>
<keyword evidence="1" id="KW-0812">Transmembrane</keyword>
<reference evidence="2 3" key="1">
    <citation type="submission" date="2019-11" db="EMBL/GenBank/DDBJ databases">
        <title>Comparative genomics of hydrocarbon-degrading Desulfosarcina strains.</title>
        <authorList>
            <person name="Watanabe M."/>
            <person name="Kojima H."/>
            <person name="Fukui M."/>
        </authorList>
    </citation>
    <scope>NUCLEOTIDE SEQUENCE [LARGE SCALE GENOMIC DNA]</scope>
    <source>
        <strain evidence="2 3">28bB2T</strain>
    </source>
</reference>
<evidence type="ECO:0000256" key="1">
    <source>
        <dbReference type="SAM" id="Phobius"/>
    </source>
</evidence>
<feature type="transmembrane region" description="Helical" evidence="1">
    <location>
        <begin position="237"/>
        <end position="260"/>
    </location>
</feature>
<feature type="transmembrane region" description="Helical" evidence="1">
    <location>
        <begin position="314"/>
        <end position="333"/>
    </location>
</feature>
<feature type="transmembrane region" description="Helical" evidence="1">
    <location>
        <begin position="173"/>
        <end position="196"/>
    </location>
</feature>
<sequence>MKFSQAFIRFLIIVAIGWVGVFALPMTWFVNTYLPFSFFLLMGLVTFGICGLGWPFAAPMGILWKPDNRVIPGVLMVAVWIGMAFVLSAVQQYVWPRVPLAAGPFFGIIIFMVTLWYTFDGVGPHPFKQPWLNWLFATVVIYVLSGVLFKFFVNFNGTPGAGAPFDPQGIFPGPYWFGLCVWIIVWIQVFGNSMCLQGWPFYKLGQPLHPILLTVAVIVLGYGCWEGTMAMGISPTFSFGAIAASAIGWSLMHAVAFEMTPFAKYIQPKRGLFNFILEEVILVAVWIVALRILLVPINAKLVATGMPFGIDHMSAWFTLHVVAIILLIHQLFFMRTPLSIPAPPLGPEEVPPVSMEEPAEKEMVNA</sequence>
<feature type="transmembrane region" description="Helical" evidence="1">
    <location>
        <begin position="272"/>
        <end position="294"/>
    </location>
</feature>
<evidence type="ECO:0000313" key="2">
    <source>
        <dbReference type="EMBL" id="BBO85979.1"/>
    </source>
</evidence>
<feature type="transmembrane region" description="Helical" evidence="1">
    <location>
        <begin position="100"/>
        <end position="119"/>
    </location>
</feature>
<feature type="transmembrane region" description="Helical" evidence="1">
    <location>
        <begin position="131"/>
        <end position="153"/>
    </location>
</feature>
<keyword evidence="1" id="KW-1133">Transmembrane helix</keyword>
<accession>A0A5K8A0C2</accession>
<organism evidence="2 3">
    <name type="scientific">Desulfosarcina ovata subsp. sediminis</name>
    <dbReference type="NCBI Taxonomy" id="885957"/>
    <lineage>
        <taxon>Bacteria</taxon>
        <taxon>Pseudomonadati</taxon>
        <taxon>Thermodesulfobacteriota</taxon>
        <taxon>Desulfobacteria</taxon>
        <taxon>Desulfobacterales</taxon>
        <taxon>Desulfosarcinaceae</taxon>
        <taxon>Desulfosarcina</taxon>
    </lineage>
</organism>
<dbReference type="EMBL" id="AP021876">
    <property type="protein sequence ID" value="BBO85979.1"/>
    <property type="molecule type" value="Genomic_DNA"/>
</dbReference>
<feature type="transmembrane region" description="Helical" evidence="1">
    <location>
        <begin position="208"/>
        <end position="225"/>
    </location>
</feature>
<protein>
    <submittedName>
        <fullName evidence="2">Uncharacterized protein</fullName>
    </submittedName>
</protein>
<feature type="transmembrane region" description="Helical" evidence="1">
    <location>
        <begin position="70"/>
        <end position="94"/>
    </location>
</feature>
<gene>
    <name evidence="2" type="ORF">DSCO28_65450</name>
</gene>
<feature type="transmembrane region" description="Helical" evidence="1">
    <location>
        <begin position="7"/>
        <end position="30"/>
    </location>
</feature>
<dbReference type="KEGG" id="dov:DSCO28_65450"/>
<keyword evidence="1" id="KW-0472">Membrane</keyword>
<proteinExistence type="predicted"/>